<sequence>MNKKLTENISKTADIDALQQFWTNDEKKLPPTNCILYADGSLIILDFVIFYDPNTKKSSAQVSPLCDTNISNILKYNHWDNWISVDVWNELIVDDNQKFVSGDGSYGNEGFIAREDSEGNLVWAMFFDHTNPIKELKIENNWLIGITEHNESQIEINLNNLTDIKYTFYNKK</sequence>
<organism evidence="1 2">
    <name type="scientific">Capnocytophaga cynodegmi</name>
    <dbReference type="NCBI Taxonomy" id="28189"/>
    <lineage>
        <taxon>Bacteria</taxon>
        <taxon>Pseudomonadati</taxon>
        <taxon>Bacteroidota</taxon>
        <taxon>Flavobacteriia</taxon>
        <taxon>Flavobacteriales</taxon>
        <taxon>Flavobacteriaceae</taxon>
        <taxon>Capnocytophaga</taxon>
    </lineage>
</organism>
<dbReference type="AlphaFoldDB" id="A0A0B7H9K0"/>
<evidence type="ECO:0000313" key="2">
    <source>
        <dbReference type="Proteomes" id="UP000038055"/>
    </source>
</evidence>
<dbReference type="EMBL" id="CDOD01000018">
    <property type="protein sequence ID" value="CEN35189.1"/>
    <property type="molecule type" value="Genomic_DNA"/>
</dbReference>
<dbReference type="Proteomes" id="UP000038055">
    <property type="component" value="Unassembled WGS sequence"/>
</dbReference>
<evidence type="ECO:0000313" key="1">
    <source>
        <dbReference type="EMBL" id="CEN35189.1"/>
    </source>
</evidence>
<dbReference type="RefSeq" id="WP_052456904.1">
    <property type="nucleotide sequence ID" value="NZ_CDOD01000018.1"/>
</dbReference>
<proteinExistence type="predicted"/>
<gene>
    <name evidence="1" type="ORF">CCYN2B_250056</name>
</gene>
<name>A0A0B7H9K0_9FLAO</name>
<protein>
    <submittedName>
        <fullName evidence="1">Uncharacterized protein</fullName>
    </submittedName>
</protein>
<accession>A0A0B7H9K0</accession>
<reference evidence="2" key="1">
    <citation type="submission" date="2015-01" db="EMBL/GenBank/DDBJ databases">
        <authorList>
            <person name="MANFREDI Pablo"/>
        </authorList>
    </citation>
    <scope>NUCLEOTIDE SEQUENCE [LARGE SCALE GENOMIC DNA]</scope>
    <source>
        <strain evidence="2">Ccyn2B</strain>
    </source>
</reference>
<keyword evidence="2" id="KW-1185">Reference proteome</keyword>